<dbReference type="EMBL" id="MJMJ01000023">
    <property type="protein sequence ID" value="OLQ88449.1"/>
    <property type="molecule type" value="Genomic_DNA"/>
</dbReference>
<dbReference type="SUPFAM" id="SSF103647">
    <property type="entry name" value="TSP type-3 repeat"/>
    <property type="match status" value="1"/>
</dbReference>
<comment type="subcellular location">
    <subcellularLocation>
        <location evidence="1">Cell outer membrane</location>
    </subcellularLocation>
</comment>
<dbReference type="RefSeq" id="WP_075709621.1">
    <property type="nucleotide sequence ID" value="NZ_MJMJ01000023.1"/>
</dbReference>
<accession>A0A1Q9HFF7</accession>
<dbReference type="STRING" id="1381081.BIY22_09840"/>
<dbReference type="InterPro" id="IPR050330">
    <property type="entry name" value="Bact_OuterMem_StrucFunc"/>
</dbReference>
<dbReference type="Gene3D" id="3.30.1330.60">
    <property type="entry name" value="OmpA-like domain"/>
    <property type="match status" value="1"/>
</dbReference>
<dbReference type="SUPFAM" id="SSF103088">
    <property type="entry name" value="OmpA-like"/>
    <property type="match status" value="1"/>
</dbReference>
<reference evidence="6 7" key="1">
    <citation type="submission" date="2016-09" db="EMBL/GenBank/DDBJ databases">
        <title>Genomic Taxonomy of the Vibrionaceae.</title>
        <authorList>
            <person name="Gonzalez-Castillo A."/>
            <person name="Gomez-Gil B."/>
            <person name="Enciso-Ibarra K."/>
        </authorList>
    </citation>
    <scope>NUCLEOTIDE SEQUENCE [LARGE SCALE GENOMIC DNA]</scope>
    <source>
        <strain evidence="6 7">CAIM 703</strain>
    </source>
</reference>
<dbReference type="AlphaFoldDB" id="A0A1Q9HFF7"/>
<protein>
    <recommendedName>
        <fullName evidence="5">OmpA-like domain-containing protein</fullName>
    </recommendedName>
</protein>
<sequence length="203" mass="22338">MINKVIPFAACAALLSGCVAGDKQYDYIATPTPNQVADLIDDDNDGVINARDLCTSTPTGAKIDNVGCGEIEKSSESLKLHILFANDSSEIMPIFDTQIEQMAAFLTKYPETEIEIQGYASKVGSEEYNLALSERRALTVEKALESYDINPDRVRVVGFGETKLEDQGEDEISHARNRKVVANVVGYKGNVVEEWTIFTRLPK</sequence>
<evidence type="ECO:0000259" key="5">
    <source>
        <dbReference type="PROSITE" id="PS51123"/>
    </source>
</evidence>
<dbReference type="PROSITE" id="PS51123">
    <property type="entry name" value="OMPA_2"/>
    <property type="match status" value="1"/>
</dbReference>
<evidence type="ECO:0000256" key="1">
    <source>
        <dbReference type="ARBA" id="ARBA00004442"/>
    </source>
</evidence>
<evidence type="ECO:0000313" key="7">
    <source>
        <dbReference type="Proteomes" id="UP000186313"/>
    </source>
</evidence>
<dbReference type="PANTHER" id="PTHR30329">
    <property type="entry name" value="STATOR ELEMENT OF FLAGELLAR MOTOR COMPLEX"/>
    <property type="match status" value="1"/>
</dbReference>
<dbReference type="Proteomes" id="UP000186313">
    <property type="component" value="Unassembled WGS sequence"/>
</dbReference>
<feature type="domain" description="OmpA-like" evidence="5">
    <location>
        <begin position="71"/>
        <end position="188"/>
    </location>
</feature>
<evidence type="ECO:0000313" key="6">
    <source>
        <dbReference type="EMBL" id="OLQ88449.1"/>
    </source>
</evidence>
<dbReference type="InterPro" id="IPR018247">
    <property type="entry name" value="EF_Hand_1_Ca_BS"/>
</dbReference>
<organism evidence="6 7">
    <name type="scientific">Vibrio panuliri</name>
    <dbReference type="NCBI Taxonomy" id="1381081"/>
    <lineage>
        <taxon>Bacteria</taxon>
        <taxon>Pseudomonadati</taxon>
        <taxon>Pseudomonadota</taxon>
        <taxon>Gammaproteobacteria</taxon>
        <taxon>Vibrionales</taxon>
        <taxon>Vibrionaceae</taxon>
        <taxon>Vibrio</taxon>
    </lineage>
</organism>
<dbReference type="GO" id="GO:0005509">
    <property type="term" value="F:calcium ion binding"/>
    <property type="evidence" value="ECO:0007669"/>
    <property type="project" value="InterPro"/>
</dbReference>
<keyword evidence="3" id="KW-0998">Cell outer membrane</keyword>
<dbReference type="InterPro" id="IPR028974">
    <property type="entry name" value="TSP_type-3_rpt"/>
</dbReference>
<dbReference type="CDD" id="cd07185">
    <property type="entry name" value="OmpA_C-like"/>
    <property type="match status" value="1"/>
</dbReference>
<dbReference type="InterPro" id="IPR036737">
    <property type="entry name" value="OmpA-like_sf"/>
</dbReference>
<evidence type="ECO:0000256" key="4">
    <source>
        <dbReference type="PROSITE-ProRule" id="PRU00473"/>
    </source>
</evidence>
<dbReference type="Pfam" id="PF00691">
    <property type="entry name" value="OmpA"/>
    <property type="match status" value="1"/>
</dbReference>
<dbReference type="PANTHER" id="PTHR30329:SF21">
    <property type="entry name" value="LIPOPROTEIN YIAD-RELATED"/>
    <property type="match status" value="1"/>
</dbReference>
<evidence type="ECO:0000256" key="2">
    <source>
        <dbReference type="ARBA" id="ARBA00023136"/>
    </source>
</evidence>
<dbReference type="PRINTS" id="PR01021">
    <property type="entry name" value="OMPADOMAIN"/>
</dbReference>
<dbReference type="PROSITE" id="PS51257">
    <property type="entry name" value="PROKAR_LIPOPROTEIN"/>
    <property type="match status" value="1"/>
</dbReference>
<proteinExistence type="predicted"/>
<dbReference type="InterPro" id="IPR006665">
    <property type="entry name" value="OmpA-like"/>
</dbReference>
<dbReference type="PROSITE" id="PS00018">
    <property type="entry name" value="EF_HAND_1"/>
    <property type="match status" value="1"/>
</dbReference>
<evidence type="ECO:0000256" key="3">
    <source>
        <dbReference type="ARBA" id="ARBA00023237"/>
    </source>
</evidence>
<comment type="caution">
    <text evidence="6">The sequence shown here is derived from an EMBL/GenBank/DDBJ whole genome shotgun (WGS) entry which is preliminary data.</text>
</comment>
<dbReference type="GO" id="GO:0009279">
    <property type="term" value="C:cell outer membrane"/>
    <property type="evidence" value="ECO:0007669"/>
    <property type="project" value="UniProtKB-SubCell"/>
</dbReference>
<dbReference type="OrthoDB" id="9805832at2"/>
<gene>
    <name evidence="6" type="ORF">BIY22_09840</name>
</gene>
<dbReference type="InterPro" id="IPR006664">
    <property type="entry name" value="OMP_bac"/>
</dbReference>
<name>A0A1Q9HFF7_9VIBR</name>
<keyword evidence="2 4" id="KW-0472">Membrane</keyword>